<comment type="similarity">
    <text evidence="2 4">Belongs to the Ninja family.</text>
</comment>
<dbReference type="PANTHER" id="PTHR31413:SF13">
    <property type="entry name" value="NINJA-FAMILY PROTEIN AFP4"/>
    <property type="match status" value="1"/>
</dbReference>
<feature type="compositionally biased region" description="Basic and acidic residues" evidence="5">
    <location>
        <begin position="45"/>
        <end position="57"/>
    </location>
</feature>
<feature type="compositionally biased region" description="Basic and acidic residues" evidence="5">
    <location>
        <begin position="18"/>
        <end position="27"/>
    </location>
</feature>
<evidence type="ECO:0000256" key="4">
    <source>
        <dbReference type="RuleBase" id="RU369029"/>
    </source>
</evidence>
<dbReference type="Proteomes" id="UP000886595">
    <property type="component" value="Unassembled WGS sequence"/>
</dbReference>
<dbReference type="PANTHER" id="PTHR31413">
    <property type="entry name" value="AFP HOMOLOG 2"/>
    <property type="match status" value="1"/>
</dbReference>
<dbReference type="InterPro" id="IPR031307">
    <property type="entry name" value="Ninja_fam"/>
</dbReference>
<evidence type="ECO:0000256" key="1">
    <source>
        <dbReference type="ARBA" id="ARBA00004123"/>
    </source>
</evidence>
<evidence type="ECO:0000313" key="6">
    <source>
        <dbReference type="EMBL" id="KAG2273241.1"/>
    </source>
</evidence>
<proteinExistence type="inferred from homology"/>
<dbReference type="GO" id="GO:0007165">
    <property type="term" value="P:signal transduction"/>
    <property type="evidence" value="ECO:0007669"/>
    <property type="project" value="InterPro"/>
</dbReference>
<reference evidence="6 7" key="1">
    <citation type="submission" date="2020-02" db="EMBL/GenBank/DDBJ databases">
        <authorList>
            <person name="Ma Q."/>
            <person name="Huang Y."/>
            <person name="Song X."/>
            <person name="Pei D."/>
        </authorList>
    </citation>
    <scope>NUCLEOTIDE SEQUENCE [LARGE SCALE GENOMIC DNA]</scope>
    <source>
        <strain evidence="6">Sxm20200214</strain>
        <tissue evidence="6">Leaf</tissue>
    </source>
</reference>
<dbReference type="GO" id="GO:0005634">
    <property type="term" value="C:nucleus"/>
    <property type="evidence" value="ECO:0007669"/>
    <property type="project" value="UniProtKB-SubCell"/>
</dbReference>
<keyword evidence="3 4" id="KW-0539">Nucleus</keyword>
<dbReference type="GO" id="GO:0009737">
    <property type="term" value="P:response to abscisic acid"/>
    <property type="evidence" value="ECO:0007669"/>
    <property type="project" value="TreeGrafter"/>
</dbReference>
<comment type="function">
    <text evidence="4">Acts as a negative regulator of abscisic acid (ABA) response.</text>
</comment>
<name>A0A8X7UD73_BRACI</name>
<protein>
    <recommendedName>
        <fullName evidence="4">Ninja-family protein</fullName>
    </recommendedName>
    <alternativeName>
        <fullName evidence="4">ABI-binding protein</fullName>
    </alternativeName>
</protein>
<gene>
    <name evidence="6" type="ORF">Bca52824_067796</name>
</gene>
<dbReference type="EMBL" id="JAAMPC010000013">
    <property type="protein sequence ID" value="KAG2273241.1"/>
    <property type="molecule type" value="Genomic_DNA"/>
</dbReference>
<feature type="region of interest" description="Disordered" evidence="5">
    <location>
        <begin position="18"/>
        <end position="57"/>
    </location>
</feature>
<evidence type="ECO:0000313" key="7">
    <source>
        <dbReference type="Proteomes" id="UP000886595"/>
    </source>
</evidence>
<evidence type="ECO:0000256" key="3">
    <source>
        <dbReference type="ARBA" id="ARBA00023242"/>
    </source>
</evidence>
<organism evidence="6 7">
    <name type="scientific">Brassica carinata</name>
    <name type="common">Ethiopian mustard</name>
    <name type="synonym">Abyssinian cabbage</name>
    <dbReference type="NCBI Taxonomy" id="52824"/>
    <lineage>
        <taxon>Eukaryota</taxon>
        <taxon>Viridiplantae</taxon>
        <taxon>Streptophyta</taxon>
        <taxon>Embryophyta</taxon>
        <taxon>Tracheophyta</taxon>
        <taxon>Spermatophyta</taxon>
        <taxon>Magnoliopsida</taxon>
        <taxon>eudicotyledons</taxon>
        <taxon>Gunneridae</taxon>
        <taxon>Pentapetalae</taxon>
        <taxon>rosids</taxon>
        <taxon>malvids</taxon>
        <taxon>Brassicales</taxon>
        <taxon>Brassicaceae</taxon>
        <taxon>Brassiceae</taxon>
        <taxon>Brassica</taxon>
    </lineage>
</organism>
<dbReference type="AlphaFoldDB" id="A0A8X7UD73"/>
<dbReference type="GO" id="GO:0045892">
    <property type="term" value="P:negative regulation of DNA-templated transcription"/>
    <property type="evidence" value="ECO:0007669"/>
    <property type="project" value="TreeGrafter"/>
</dbReference>
<sequence>MNKITRELMAFNAPPLTKEKEEKDRFHVPGPANGRGKKGNTTYKENQKVSGMEKAREVGADGKRVEGFLYWYGGNTEEVKIVCVCHGSVLSPAEIVRHGGGTVSAADVMINPLRLPSPSL</sequence>
<keyword evidence="7" id="KW-1185">Reference proteome</keyword>
<accession>A0A8X7UD73</accession>
<comment type="subcellular location">
    <subcellularLocation>
        <location evidence="1 4">Nucleus</location>
    </subcellularLocation>
</comment>
<evidence type="ECO:0000256" key="2">
    <source>
        <dbReference type="ARBA" id="ARBA00006081"/>
    </source>
</evidence>
<evidence type="ECO:0000256" key="5">
    <source>
        <dbReference type="SAM" id="MobiDB-lite"/>
    </source>
</evidence>
<comment type="caution">
    <text evidence="6">The sequence shown here is derived from an EMBL/GenBank/DDBJ whole genome shotgun (WGS) entry which is preliminary data.</text>
</comment>
<dbReference type="OrthoDB" id="667358at2759"/>